<dbReference type="PROSITE" id="PS51819">
    <property type="entry name" value="VOC"/>
    <property type="match status" value="1"/>
</dbReference>
<keyword evidence="3" id="KW-1185">Reference proteome</keyword>
<gene>
    <name evidence="2" type="ORF">Aph01nite_09120</name>
</gene>
<dbReference type="SUPFAM" id="SSF54593">
    <property type="entry name" value="Glyoxalase/Bleomycin resistance protein/Dihydroxybiphenyl dioxygenase"/>
    <property type="match status" value="1"/>
</dbReference>
<dbReference type="EMBL" id="BOOA01000005">
    <property type="protein sequence ID" value="GIH22602.1"/>
    <property type="molecule type" value="Genomic_DNA"/>
</dbReference>
<dbReference type="Pfam" id="PF00903">
    <property type="entry name" value="Glyoxalase"/>
    <property type="match status" value="1"/>
</dbReference>
<dbReference type="InterPro" id="IPR029068">
    <property type="entry name" value="Glyas_Bleomycin-R_OHBP_Dase"/>
</dbReference>
<feature type="domain" description="VOC" evidence="1">
    <location>
        <begin position="28"/>
        <end position="163"/>
    </location>
</feature>
<accession>A0A919QA31</accession>
<evidence type="ECO:0000313" key="2">
    <source>
        <dbReference type="EMBL" id="GIH22602.1"/>
    </source>
</evidence>
<sequence length="170" mass="17742">MCASTAAGTSPDVKIGLRGKGAETVDMRLEVVVLPVTDVDRAKDFYTALGWREDADFGSGDFRVIQVTPPGSGCSVIFGKGVTAAEPGSAQGLYLVVNDIEAARAELVSRGAAVSEVFHDAGGIFHHAGDEARVPGPAPDRASYGSFATFGDPDGNAWFLQEVTTRLPGR</sequence>
<reference evidence="2" key="1">
    <citation type="submission" date="2021-01" db="EMBL/GenBank/DDBJ databases">
        <title>Whole genome shotgun sequence of Acrocarpospora phusangensis NBRC 108782.</title>
        <authorList>
            <person name="Komaki H."/>
            <person name="Tamura T."/>
        </authorList>
    </citation>
    <scope>NUCLEOTIDE SEQUENCE</scope>
    <source>
        <strain evidence="2">NBRC 108782</strain>
    </source>
</reference>
<dbReference type="Proteomes" id="UP000640052">
    <property type="component" value="Unassembled WGS sequence"/>
</dbReference>
<organism evidence="2 3">
    <name type="scientific">Acrocarpospora phusangensis</name>
    <dbReference type="NCBI Taxonomy" id="1070424"/>
    <lineage>
        <taxon>Bacteria</taxon>
        <taxon>Bacillati</taxon>
        <taxon>Actinomycetota</taxon>
        <taxon>Actinomycetes</taxon>
        <taxon>Streptosporangiales</taxon>
        <taxon>Streptosporangiaceae</taxon>
        <taxon>Acrocarpospora</taxon>
    </lineage>
</organism>
<name>A0A919QA31_9ACTN</name>
<proteinExistence type="predicted"/>
<evidence type="ECO:0000259" key="1">
    <source>
        <dbReference type="PROSITE" id="PS51819"/>
    </source>
</evidence>
<protein>
    <recommendedName>
        <fullName evidence="1">VOC domain-containing protein</fullName>
    </recommendedName>
</protein>
<dbReference type="InterPro" id="IPR004360">
    <property type="entry name" value="Glyas_Fos-R_dOase_dom"/>
</dbReference>
<comment type="caution">
    <text evidence="2">The sequence shown here is derived from an EMBL/GenBank/DDBJ whole genome shotgun (WGS) entry which is preliminary data.</text>
</comment>
<evidence type="ECO:0000313" key="3">
    <source>
        <dbReference type="Proteomes" id="UP000640052"/>
    </source>
</evidence>
<dbReference type="InterPro" id="IPR037523">
    <property type="entry name" value="VOC_core"/>
</dbReference>
<dbReference type="Gene3D" id="3.10.180.10">
    <property type="entry name" value="2,3-Dihydroxybiphenyl 1,2-Dioxygenase, domain 1"/>
    <property type="match status" value="1"/>
</dbReference>
<dbReference type="AlphaFoldDB" id="A0A919QA31"/>